<dbReference type="InterPro" id="IPR039396">
    <property type="entry name" value="Deltex_C"/>
</dbReference>
<evidence type="ECO:0000256" key="2">
    <source>
        <dbReference type="ARBA" id="ARBA00004906"/>
    </source>
</evidence>
<dbReference type="InterPro" id="IPR018957">
    <property type="entry name" value="Znf_C3HC4_RING-type"/>
</dbReference>
<dbReference type="InterPro" id="IPR004170">
    <property type="entry name" value="WWE_dom"/>
</dbReference>
<dbReference type="SMART" id="SM00678">
    <property type="entry name" value="WWE"/>
    <property type="match status" value="1"/>
</dbReference>
<dbReference type="InterPro" id="IPR018123">
    <property type="entry name" value="WWE-dom_subgr"/>
</dbReference>
<dbReference type="GO" id="GO:0007219">
    <property type="term" value="P:Notch signaling pathway"/>
    <property type="evidence" value="ECO:0007669"/>
    <property type="project" value="UniProtKB-KW"/>
</dbReference>
<keyword evidence="8 11" id="KW-0862">Zinc</keyword>
<protein>
    <recommendedName>
        <fullName evidence="11">E3 ubiquitin-protein ligase</fullName>
        <ecNumber evidence="11">2.3.2.27</ecNumber>
    </recommendedName>
</protein>
<comment type="pathway">
    <text evidence="2 11">Protein modification; protein ubiquitination.</text>
</comment>
<keyword evidence="5 11" id="KW-0479">Metal-binding</keyword>
<evidence type="ECO:0000256" key="10">
    <source>
        <dbReference type="PROSITE-ProRule" id="PRU00175"/>
    </source>
</evidence>
<dbReference type="CDD" id="cd16671">
    <property type="entry name" value="RING-H2_DTX1_4"/>
    <property type="match status" value="1"/>
</dbReference>
<evidence type="ECO:0000256" key="9">
    <source>
        <dbReference type="ARBA" id="ARBA00022976"/>
    </source>
</evidence>
<reference evidence="15" key="1">
    <citation type="submission" date="2019-10" db="EMBL/GenBank/DDBJ databases">
        <title>The sequence and de novo assembly of the wild yak genome.</title>
        <authorList>
            <person name="Liu Y."/>
        </authorList>
    </citation>
    <scope>NUCLEOTIDE SEQUENCE [LARGE SCALE GENOMIC DNA]</scope>
    <source>
        <strain evidence="15">WY2019</strain>
    </source>
</reference>
<dbReference type="Proteomes" id="UP000322234">
    <property type="component" value="Unassembled WGS sequence"/>
</dbReference>
<evidence type="ECO:0000259" key="14">
    <source>
        <dbReference type="PROSITE" id="PS50918"/>
    </source>
</evidence>
<dbReference type="GO" id="GO:0061630">
    <property type="term" value="F:ubiquitin protein ligase activity"/>
    <property type="evidence" value="ECO:0007669"/>
    <property type="project" value="UniProtKB-UniRule"/>
</dbReference>
<comment type="subcellular location">
    <subcellularLocation>
        <location evidence="11">Cytoplasm</location>
    </subcellularLocation>
</comment>
<dbReference type="PROSITE" id="PS50918">
    <property type="entry name" value="WWE"/>
    <property type="match status" value="1"/>
</dbReference>
<dbReference type="Gene3D" id="3.30.720.50">
    <property type="match status" value="1"/>
</dbReference>
<evidence type="ECO:0000256" key="7">
    <source>
        <dbReference type="ARBA" id="ARBA00022771"/>
    </source>
</evidence>
<dbReference type="SUPFAM" id="SSF57850">
    <property type="entry name" value="RING/U-box"/>
    <property type="match status" value="1"/>
</dbReference>
<dbReference type="EMBL" id="VBQZ03000372">
    <property type="protein sequence ID" value="MXQ99195.1"/>
    <property type="molecule type" value="Genomic_DNA"/>
</dbReference>
<dbReference type="Gene3D" id="3.30.390.130">
    <property type="match status" value="1"/>
</dbReference>
<proteinExistence type="inferred from homology"/>
<dbReference type="GO" id="GO:0005737">
    <property type="term" value="C:cytoplasm"/>
    <property type="evidence" value="ECO:0007669"/>
    <property type="project" value="UniProtKB-SubCell"/>
</dbReference>
<evidence type="ECO:0000256" key="8">
    <source>
        <dbReference type="ARBA" id="ARBA00022833"/>
    </source>
</evidence>
<keyword evidence="16" id="KW-1185">Reference proteome</keyword>
<feature type="domain" description="WWE" evidence="14">
    <location>
        <begin position="253"/>
        <end position="329"/>
    </location>
</feature>
<comment type="similarity">
    <text evidence="3 11">Belongs to the Deltex family.</text>
</comment>
<dbReference type="InterPro" id="IPR039399">
    <property type="entry name" value="Deltex_C_sf"/>
</dbReference>
<feature type="region of interest" description="Disordered" evidence="12">
    <location>
        <begin position="1"/>
        <end position="100"/>
    </location>
</feature>
<dbReference type="Pfam" id="PF00097">
    <property type="entry name" value="zf-C3HC4"/>
    <property type="match status" value="1"/>
</dbReference>
<comment type="catalytic activity">
    <reaction evidence="1 11">
        <text>S-ubiquitinyl-[E2 ubiquitin-conjugating enzyme]-L-cysteine + [acceptor protein]-L-lysine = [E2 ubiquitin-conjugating enzyme]-L-cysteine + N(6)-ubiquitinyl-[acceptor protein]-L-lysine.</text>
        <dbReference type="EC" id="2.3.2.27"/>
    </reaction>
</comment>
<dbReference type="Gene3D" id="3.30.40.10">
    <property type="entry name" value="Zinc/RING finger domain, C3HC4 (zinc finger)"/>
    <property type="match status" value="1"/>
</dbReference>
<dbReference type="SMART" id="SM00184">
    <property type="entry name" value="RING"/>
    <property type="match status" value="1"/>
</dbReference>
<organism evidence="15 16">
    <name type="scientific">Bos mutus</name>
    <name type="common">wild yak</name>
    <dbReference type="NCBI Taxonomy" id="72004"/>
    <lineage>
        <taxon>Eukaryota</taxon>
        <taxon>Metazoa</taxon>
        <taxon>Chordata</taxon>
        <taxon>Craniata</taxon>
        <taxon>Vertebrata</taxon>
        <taxon>Euteleostomi</taxon>
        <taxon>Mammalia</taxon>
        <taxon>Eutheria</taxon>
        <taxon>Laurasiatheria</taxon>
        <taxon>Artiodactyla</taxon>
        <taxon>Ruminantia</taxon>
        <taxon>Pecora</taxon>
        <taxon>Bovidae</taxon>
        <taxon>Bovinae</taxon>
        <taxon>Bos</taxon>
    </lineage>
</organism>
<dbReference type="Pfam" id="PF18102">
    <property type="entry name" value="DTC"/>
    <property type="match status" value="1"/>
</dbReference>
<evidence type="ECO:0000256" key="5">
    <source>
        <dbReference type="ARBA" id="ARBA00022723"/>
    </source>
</evidence>
<dbReference type="UniPathway" id="UPA00143"/>
<dbReference type="InterPro" id="IPR001841">
    <property type="entry name" value="Znf_RING"/>
</dbReference>
<name>A0A6B0SCT8_9CETA</name>
<keyword evidence="11" id="KW-0963">Cytoplasm</keyword>
<evidence type="ECO:0000256" key="3">
    <source>
        <dbReference type="ARBA" id="ARBA00009413"/>
    </source>
</evidence>
<keyword evidence="9" id="KW-0914">Notch signaling pathway</keyword>
<dbReference type="GO" id="GO:0016567">
    <property type="term" value="P:protein ubiquitination"/>
    <property type="evidence" value="ECO:0007669"/>
    <property type="project" value="UniProtKB-UniRule"/>
</dbReference>
<feature type="compositionally biased region" description="Basic residues" evidence="12">
    <location>
        <begin position="550"/>
        <end position="559"/>
    </location>
</feature>
<dbReference type="AlphaFoldDB" id="A0A6B0SCT8"/>
<evidence type="ECO:0000256" key="12">
    <source>
        <dbReference type="SAM" id="MobiDB-lite"/>
    </source>
</evidence>
<feature type="region of interest" description="Disordered" evidence="12">
    <location>
        <begin position="386"/>
        <end position="408"/>
    </location>
</feature>
<evidence type="ECO:0000256" key="6">
    <source>
        <dbReference type="ARBA" id="ARBA00022737"/>
    </source>
</evidence>
<keyword evidence="4 11" id="KW-0808">Transferase</keyword>
<evidence type="ECO:0000313" key="16">
    <source>
        <dbReference type="Proteomes" id="UP000322234"/>
    </source>
</evidence>
<evidence type="ECO:0000256" key="1">
    <source>
        <dbReference type="ARBA" id="ARBA00000900"/>
    </source>
</evidence>
<feature type="domain" description="RING-type" evidence="13">
    <location>
        <begin position="581"/>
        <end position="640"/>
    </location>
</feature>
<dbReference type="PANTHER" id="PTHR12622">
    <property type="entry name" value="DELTEX-RELATED"/>
    <property type="match status" value="1"/>
</dbReference>
<keyword evidence="6" id="KW-0677">Repeat</keyword>
<dbReference type="InterPro" id="IPR037197">
    <property type="entry name" value="WWE_dom_sf"/>
</dbReference>
<dbReference type="FunFam" id="3.30.390.130:FF:000001">
    <property type="entry name" value="Probable E3 ubiquitin-protein ligase DTX3"/>
    <property type="match status" value="1"/>
</dbReference>
<dbReference type="InterPro" id="IPR013083">
    <property type="entry name" value="Znf_RING/FYVE/PHD"/>
</dbReference>
<keyword evidence="7 10" id="KW-0863">Zinc-finger</keyword>
<dbReference type="GO" id="GO:0008270">
    <property type="term" value="F:zinc ion binding"/>
    <property type="evidence" value="ECO:0007669"/>
    <property type="project" value="UniProtKB-KW"/>
</dbReference>
<accession>A0A6B0SCT8</accession>
<evidence type="ECO:0000256" key="4">
    <source>
        <dbReference type="ARBA" id="ARBA00022679"/>
    </source>
</evidence>
<evidence type="ECO:0000256" key="11">
    <source>
        <dbReference type="RuleBase" id="RU367105"/>
    </source>
</evidence>
<feature type="region of interest" description="Disordered" evidence="12">
    <location>
        <begin position="531"/>
        <end position="562"/>
    </location>
</feature>
<evidence type="ECO:0000313" key="15">
    <source>
        <dbReference type="EMBL" id="MXQ99195.1"/>
    </source>
</evidence>
<comment type="caution">
    <text evidence="15">The sequence shown here is derived from an EMBL/GenBank/DDBJ whole genome shotgun (WGS) entry which is preliminary data.</text>
</comment>
<feature type="region of interest" description="Disordered" evidence="12">
    <location>
        <begin position="146"/>
        <end position="191"/>
    </location>
</feature>
<evidence type="ECO:0000259" key="13">
    <source>
        <dbReference type="PROSITE" id="PS50089"/>
    </source>
</evidence>
<dbReference type="SUPFAM" id="SSF117839">
    <property type="entry name" value="WWE domain"/>
    <property type="match status" value="1"/>
</dbReference>
<dbReference type="FunFam" id="3.30.720.50:FF:000005">
    <property type="entry name" value="Probable E3 ubiquitin-protein ligase DTX2"/>
    <property type="match status" value="1"/>
</dbReference>
<dbReference type="Pfam" id="PF02825">
    <property type="entry name" value="WWE"/>
    <property type="match status" value="1"/>
</dbReference>
<dbReference type="CDD" id="cd09633">
    <property type="entry name" value="Deltex_C"/>
    <property type="match status" value="1"/>
</dbReference>
<gene>
    <name evidence="15" type="ORF">E5288_WYG007261</name>
</gene>
<sequence length="791" mass="84843">MAERARALAALQPRREPPHRGGGARRPARRRQRGAGPGGPPARALHHRPALHEPVSPGHGRNRGAAAAYRPVGKSTCPPSPASRGLSLRRSGTLGPATRTPGCPRRCLCPSRGHAVPPAPSWGWAPGAGEGGDSWEAGAVVEPAKASPERPMDLGGCQRRARPGGRGAVSASDRALRGWKQQARADGQRTGRAAATECRRGSRACLSLGAEAAGAAHSCKETVPSFLPQRSPMGDTLNSHLLVRRTLRPVRRNYYDPASAPGKGVVWEWENDHGSWTPYDMDVGITIQHAFEKQRPWIDLSPIGFGYVIDFGTMGQINRQTQRQRRVRRRLDLVYPLVTGAAGRAAKPAKCSFPSPLLSQHPLSPPQSRTAGFSGSLAPGVVCDPGHQDLQPTSPTPSPAAEAWVAGDGARPSPMHPVILSSAPWEAPTFLGSGAVSRLVSSLARVAGEKDKEGDSAYLSVFLWHCGPFPACRKRDVSALCFCRVPTVPVKNLSGSSPVNPALAGITGILMSAAGLPVCLTRPPKLVLHPPPVSKSEIKSIPGVSNTSRKTTKKQAKKGKTPEEVLKKYLQKVRHPPDEDCTICMERLTAPSGYKGPQPTVKPDLVGKLSRCGHVYHVYCLVAMYNNGNKDGSLQCPTCKTIYGVKTGTQPPGKMEYHVIPHSLPGHPDCRTIRIIYSIPPGIQGPEHPNPGKSFSARGFPRHCYLPDSEKGRKVLKLLLVAWDRRLIFAIGTSSTTGESDTVIWNEVHHKTEFGSNLTGHGYPDANYLDNVLAELAAQGISEDSAAQEKD</sequence>
<dbReference type="PROSITE" id="PS50089">
    <property type="entry name" value="ZF_RING_2"/>
    <property type="match status" value="1"/>
</dbReference>
<dbReference type="FunFam" id="3.30.40.10:FF:000097">
    <property type="entry name" value="E3 ubiquitin-protein ligase DTX4"/>
    <property type="match status" value="1"/>
</dbReference>
<dbReference type="EC" id="2.3.2.27" evidence="11"/>
<dbReference type="InterPro" id="IPR039398">
    <property type="entry name" value="Deltex_fam"/>
</dbReference>
<feature type="compositionally biased region" description="Basic residues" evidence="12">
    <location>
        <begin position="22"/>
        <end position="33"/>
    </location>
</feature>